<name>Q6JJ59_IPOTF</name>
<dbReference type="AlphaFoldDB" id="Q6JJ59"/>
<evidence type="ECO:0000313" key="2">
    <source>
        <dbReference type="EMBL" id="BAF36294.1"/>
    </source>
</evidence>
<dbReference type="EMBL" id="AB263748">
    <property type="protein sequence ID" value="BAF36294.1"/>
    <property type="molecule type" value="Genomic_DNA"/>
</dbReference>
<organism evidence="1">
    <name type="scientific">Ipomoea trifida</name>
    <name type="common">Morning glory</name>
    <dbReference type="NCBI Taxonomy" id="35884"/>
    <lineage>
        <taxon>Eukaryota</taxon>
        <taxon>Viridiplantae</taxon>
        <taxon>Streptophyta</taxon>
        <taxon>Embryophyta</taxon>
        <taxon>Tracheophyta</taxon>
        <taxon>Spermatophyta</taxon>
        <taxon>Magnoliopsida</taxon>
        <taxon>eudicotyledons</taxon>
        <taxon>Gunneridae</taxon>
        <taxon>Pentapetalae</taxon>
        <taxon>asterids</taxon>
        <taxon>lamiids</taxon>
        <taxon>Solanales</taxon>
        <taxon>Convolvulaceae</taxon>
        <taxon>Ipomoeeae</taxon>
        <taxon>Ipomoea</taxon>
    </lineage>
</organism>
<proteinExistence type="predicted"/>
<dbReference type="EMBL" id="AH013750">
    <property type="protein sequence ID" value="AAS79574.1"/>
    <property type="molecule type" value="Genomic_DNA"/>
</dbReference>
<reference evidence="1" key="1">
    <citation type="journal article" date="2004" name="Breed. Sci.">
        <title>Molecular Characterization of a 313-kb Genomic Region Containing the Self-incompatibility Locus of Ipomoea trifida, a Diploid Relative of Sweet Potato.</title>
        <authorList>
            <person name="Tomita R.N."/>
            <person name="Suzuki G."/>
            <person name="Yoshida K."/>
            <person name="Yano Y."/>
            <person name="Tsuchiya T."/>
            <person name="Kakeda K."/>
            <person name="Mukai Y."/>
            <person name="Kowyama Y."/>
        </authorList>
    </citation>
    <scope>NUCLEOTIDE SEQUENCE</scope>
</reference>
<sequence length="123" mass="13946">MTGGQHVLYDCTCWSRDRAKDSYPPPLHVKMTCCQHALSYCTCWSRDRAEDSYPPPSTRQNDVLPACILIARVGHVIGRMTAIIHPLHVKMTCDQHALSDCTCWSRDRAEDSYPPPSTRQNDV</sequence>
<accession>Q6JJ59</accession>
<reference evidence="2" key="2">
    <citation type="journal article" date="2007" name="Sex. Plant Reprod.">
        <title>Physical size of the S locus region defined by genetic recombination and genome sequencing in Ipomoea trifida, Convolvulaceae.</title>
        <authorList>
            <person name="Rahman M.H."/>
            <person name="Tsuchiya T."/>
            <person name="Suwabe K."/>
            <person name="Kohori J."/>
            <person name="Tomita R.N."/>
            <person name="Kagaya Y."/>
            <person name="Kobayashi I."/>
            <person name="Kakeda K."/>
            <person name="Kowyama Y."/>
        </authorList>
    </citation>
    <scope>NUCLEOTIDE SEQUENCE</scope>
</reference>
<protein>
    <submittedName>
        <fullName evidence="1">Uncharacterized protein</fullName>
    </submittedName>
</protein>
<evidence type="ECO:0000313" key="1">
    <source>
        <dbReference type="EMBL" id="AAS79574.1"/>
    </source>
</evidence>